<gene>
    <name evidence="5" type="ORF">QYE76_009440</name>
</gene>
<dbReference type="CDD" id="cd00121">
    <property type="entry name" value="MATH"/>
    <property type="match status" value="1"/>
</dbReference>
<dbReference type="EMBL" id="JAUUTY010000001">
    <property type="protein sequence ID" value="KAK1692743.1"/>
    <property type="molecule type" value="Genomic_DNA"/>
</dbReference>
<evidence type="ECO:0000313" key="5">
    <source>
        <dbReference type="EMBL" id="KAK1692743.1"/>
    </source>
</evidence>
<dbReference type="Gene3D" id="1.25.40.420">
    <property type="match status" value="1"/>
</dbReference>
<comment type="caution">
    <text evidence="5">The sequence shown here is derived from an EMBL/GenBank/DDBJ whole genome shotgun (WGS) entry which is preliminary data.</text>
</comment>
<proteinExistence type="inferred from homology"/>
<feature type="domain" description="BTB" evidence="3">
    <location>
        <begin position="171"/>
        <end position="238"/>
    </location>
</feature>
<dbReference type="InterPro" id="IPR008974">
    <property type="entry name" value="TRAF-like"/>
</dbReference>
<evidence type="ECO:0000256" key="1">
    <source>
        <dbReference type="ARBA" id="ARBA00004906"/>
    </source>
</evidence>
<dbReference type="Proteomes" id="UP001231189">
    <property type="component" value="Unassembled WGS sequence"/>
</dbReference>
<dbReference type="Pfam" id="PF00651">
    <property type="entry name" value="BTB"/>
    <property type="match status" value="1"/>
</dbReference>
<dbReference type="Gene3D" id="3.30.710.10">
    <property type="entry name" value="Potassium Channel Kv1.1, Chain A"/>
    <property type="match status" value="1"/>
</dbReference>
<evidence type="ECO:0000259" key="4">
    <source>
        <dbReference type="PROSITE" id="PS50144"/>
    </source>
</evidence>
<dbReference type="InterPro" id="IPR056423">
    <property type="entry name" value="BACK_BPM_SPOP"/>
</dbReference>
<dbReference type="InterPro" id="IPR045005">
    <property type="entry name" value="BPM1-6"/>
</dbReference>
<dbReference type="PROSITE" id="PS50097">
    <property type="entry name" value="BTB"/>
    <property type="match status" value="1"/>
</dbReference>
<evidence type="ECO:0000259" key="3">
    <source>
        <dbReference type="PROSITE" id="PS50097"/>
    </source>
</evidence>
<name>A0AAD8TV88_LOLMU</name>
<comment type="similarity">
    <text evidence="2">Belongs to the Tdpoz family.</text>
</comment>
<dbReference type="PROSITE" id="PS50144">
    <property type="entry name" value="MATH"/>
    <property type="match status" value="1"/>
</dbReference>
<organism evidence="5 6">
    <name type="scientific">Lolium multiflorum</name>
    <name type="common">Italian ryegrass</name>
    <name type="synonym">Lolium perenne subsp. multiflorum</name>
    <dbReference type="NCBI Taxonomy" id="4521"/>
    <lineage>
        <taxon>Eukaryota</taxon>
        <taxon>Viridiplantae</taxon>
        <taxon>Streptophyta</taxon>
        <taxon>Embryophyta</taxon>
        <taxon>Tracheophyta</taxon>
        <taxon>Spermatophyta</taxon>
        <taxon>Magnoliopsida</taxon>
        <taxon>Liliopsida</taxon>
        <taxon>Poales</taxon>
        <taxon>Poaceae</taxon>
        <taxon>BOP clade</taxon>
        <taxon>Pooideae</taxon>
        <taxon>Poodae</taxon>
        <taxon>Poeae</taxon>
        <taxon>Poeae Chloroplast Group 2 (Poeae type)</taxon>
        <taxon>Loliodinae</taxon>
        <taxon>Loliinae</taxon>
        <taxon>Lolium</taxon>
    </lineage>
</organism>
<dbReference type="SMART" id="SM00225">
    <property type="entry name" value="BTB"/>
    <property type="match status" value="1"/>
</dbReference>
<dbReference type="PANTHER" id="PTHR26379">
    <property type="entry name" value="BTB/POZ AND MATH DOMAIN-CONTAINING PROTEIN 1"/>
    <property type="match status" value="1"/>
</dbReference>
<evidence type="ECO:0000256" key="2">
    <source>
        <dbReference type="ARBA" id="ARBA00010846"/>
    </source>
</evidence>
<dbReference type="Pfam" id="PF24570">
    <property type="entry name" value="BACK_BPM_SPOP"/>
    <property type="match status" value="1"/>
</dbReference>
<sequence length="343" mass="38328">MRTASTCYPSAVRGTHTFKITGYNLHRGLGAGKPLQSATFDVGGYLWRIKYLPEWMFEEDNTDLAFILLHLVTDDSEARALVEFRMLDPANKLPPSVVLSKKSLSSVFKRGPALGTLLQPSTYLRDDSLVIECDITVLKESIVTAATFDISVPPSDLAEYFKELLEKEEEADVVFKVKDEVFPAHKIVIAARSPVFKAELFGPMSDMTRRNITVEDMQPVVFKALLYFIYTDSLPSMENLEGDDGKEMVKHLLVAADRYAMERMKVLCESNLCKSLDVENVTGTLALADQHHCSELKNACLEFIASPDRMDDVMASQGYAHLKRSCPAVVIDAFERAKKSRGI</sequence>
<dbReference type="Pfam" id="PF22486">
    <property type="entry name" value="MATH_2"/>
    <property type="match status" value="1"/>
</dbReference>
<dbReference type="SUPFAM" id="SSF54695">
    <property type="entry name" value="POZ domain"/>
    <property type="match status" value="1"/>
</dbReference>
<keyword evidence="6" id="KW-1185">Reference proteome</keyword>
<dbReference type="InterPro" id="IPR002083">
    <property type="entry name" value="MATH/TRAF_dom"/>
</dbReference>
<comment type="pathway">
    <text evidence="1">Protein modification; protein ubiquitination.</text>
</comment>
<dbReference type="GO" id="GO:0016567">
    <property type="term" value="P:protein ubiquitination"/>
    <property type="evidence" value="ECO:0007669"/>
    <property type="project" value="InterPro"/>
</dbReference>
<dbReference type="SUPFAM" id="SSF49599">
    <property type="entry name" value="TRAF domain-like"/>
    <property type="match status" value="1"/>
</dbReference>
<protein>
    <submittedName>
        <fullName evidence="5">Uncharacterized protein</fullName>
    </submittedName>
</protein>
<feature type="domain" description="MATH" evidence="4">
    <location>
        <begin position="13"/>
        <end position="135"/>
    </location>
</feature>
<dbReference type="AlphaFoldDB" id="A0AAD8TV88"/>
<dbReference type="PANTHER" id="PTHR26379:SF474">
    <property type="entry name" value="OS08G0228200 PROTEIN"/>
    <property type="match status" value="1"/>
</dbReference>
<dbReference type="Gene3D" id="2.60.210.10">
    <property type="entry name" value="Apoptosis, Tumor Necrosis Factor Receptor Associated Protein 2, Chain A"/>
    <property type="match status" value="1"/>
</dbReference>
<evidence type="ECO:0000313" key="6">
    <source>
        <dbReference type="Proteomes" id="UP001231189"/>
    </source>
</evidence>
<dbReference type="InterPro" id="IPR011333">
    <property type="entry name" value="SKP1/BTB/POZ_sf"/>
</dbReference>
<accession>A0AAD8TV88</accession>
<dbReference type="InterPro" id="IPR000210">
    <property type="entry name" value="BTB/POZ_dom"/>
</dbReference>
<reference evidence="5" key="1">
    <citation type="submission" date="2023-07" db="EMBL/GenBank/DDBJ databases">
        <title>A chromosome-level genome assembly of Lolium multiflorum.</title>
        <authorList>
            <person name="Chen Y."/>
            <person name="Copetti D."/>
            <person name="Kolliker R."/>
            <person name="Studer B."/>
        </authorList>
    </citation>
    <scope>NUCLEOTIDE SEQUENCE</scope>
    <source>
        <strain evidence="5">02402/16</strain>
        <tissue evidence="5">Leaf</tissue>
    </source>
</reference>